<evidence type="ECO:0000313" key="3">
    <source>
        <dbReference type="Proteomes" id="UP000448908"/>
    </source>
</evidence>
<reference evidence="2 3" key="1">
    <citation type="journal article" date="2019" name="Nat. Med.">
        <title>A library of human gut bacterial isolates paired with longitudinal multiomics data enables mechanistic microbiome research.</title>
        <authorList>
            <person name="Poyet M."/>
            <person name="Groussin M."/>
            <person name="Gibbons S.M."/>
            <person name="Avila-Pacheco J."/>
            <person name="Jiang X."/>
            <person name="Kearney S.M."/>
            <person name="Perrotta A.R."/>
            <person name="Berdy B."/>
            <person name="Zhao S."/>
            <person name="Lieberman T.D."/>
            <person name="Swanson P.K."/>
            <person name="Smith M."/>
            <person name="Roesemann S."/>
            <person name="Alexander J.E."/>
            <person name="Rich S.A."/>
            <person name="Livny J."/>
            <person name="Vlamakis H."/>
            <person name="Clish C."/>
            <person name="Bullock K."/>
            <person name="Deik A."/>
            <person name="Scott J."/>
            <person name="Pierce K.A."/>
            <person name="Xavier R.J."/>
            <person name="Alm E.J."/>
        </authorList>
    </citation>
    <scope>NUCLEOTIDE SEQUENCE [LARGE SCALE GENOMIC DNA]</scope>
    <source>
        <strain evidence="2 3">BIOML-A16</strain>
    </source>
</reference>
<evidence type="ECO:0000313" key="2">
    <source>
        <dbReference type="EMBL" id="MTU70150.1"/>
    </source>
</evidence>
<gene>
    <name evidence="2" type="ORF">GMD92_14010</name>
</gene>
<evidence type="ECO:0000259" key="1">
    <source>
        <dbReference type="Pfam" id="PF18843"/>
    </source>
</evidence>
<dbReference type="Pfam" id="PF18843">
    <property type="entry name" value="LPD28"/>
    <property type="match status" value="1"/>
</dbReference>
<dbReference type="InterPro" id="IPR040809">
    <property type="entry name" value="LPD28"/>
</dbReference>
<name>A0AA43W3C5_9BACT</name>
<sequence length="103" mass="11710">MNTKEELFAEEFETMTVNDSPVLFTPLRINRQILPDGLFAYDIRESDDGDRPATVEPVVTVNHGGTIISREEFPMGDRGGVEIEDYNFEGDPMTLKEWLEENA</sequence>
<protein>
    <recommendedName>
        <fullName evidence="1">Large polyvalent protein associated domain-containing protein</fullName>
    </recommendedName>
</protein>
<organism evidence="2 3">
    <name type="scientific">Parabacteroides merdae</name>
    <dbReference type="NCBI Taxonomy" id="46503"/>
    <lineage>
        <taxon>Bacteria</taxon>
        <taxon>Pseudomonadati</taxon>
        <taxon>Bacteroidota</taxon>
        <taxon>Bacteroidia</taxon>
        <taxon>Bacteroidales</taxon>
        <taxon>Tannerellaceae</taxon>
        <taxon>Parabacteroides</taxon>
    </lineage>
</organism>
<dbReference type="EMBL" id="WNDA01000023">
    <property type="protein sequence ID" value="MTU70150.1"/>
    <property type="molecule type" value="Genomic_DNA"/>
</dbReference>
<accession>A0AA43W3C5</accession>
<comment type="caution">
    <text evidence="2">The sequence shown here is derived from an EMBL/GenBank/DDBJ whole genome shotgun (WGS) entry which is preliminary data.</text>
</comment>
<feature type="domain" description="Large polyvalent protein associated" evidence="1">
    <location>
        <begin position="10"/>
        <end position="100"/>
    </location>
</feature>
<dbReference type="Proteomes" id="UP000448908">
    <property type="component" value="Unassembled WGS sequence"/>
</dbReference>
<proteinExistence type="predicted"/>
<dbReference type="AlphaFoldDB" id="A0AA43W3C5"/>